<dbReference type="EMBL" id="CP039351">
    <property type="protein sequence ID" value="QCE01547.1"/>
    <property type="molecule type" value="Genomic_DNA"/>
</dbReference>
<keyword evidence="3" id="KW-1185">Reference proteome</keyword>
<evidence type="ECO:0000313" key="3">
    <source>
        <dbReference type="Proteomes" id="UP000501690"/>
    </source>
</evidence>
<name>A0A4D6MNJ1_VIGUN</name>
<proteinExistence type="predicted"/>
<evidence type="ECO:0000313" key="2">
    <source>
        <dbReference type="EMBL" id="QCE01547.1"/>
    </source>
</evidence>
<organism evidence="2 3">
    <name type="scientific">Vigna unguiculata</name>
    <name type="common">Cowpea</name>
    <dbReference type="NCBI Taxonomy" id="3917"/>
    <lineage>
        <taxon>Eukaryota</taxon>
        <taxon>Viridiplantae</taxon>
        <taxon>Streptophyta</taxon>
        <taxon>Embryophyta</taxon>
        <taxon>Tracheophyta</taxon>
        <taxon>Spermatophyta</taxon>
        <taxon>Magnoliopsida</taxon>
        <taxon>eudicotyledons</taxon>
        <taxon>Gunneridae</taxon>
        <taxon>Pentapetalae</taxon>
        <taxon>rosids</taxon>
        <taxon>fabids</taxon>
        <taxon>Fabales</taxon>
        <taxon>Fabaceae</taxon>
        <taxon>Papilionoideae</taxon>
        <taxon>50 kb inversion clade</taxon>
        <taxon>NPAAA clade</taxon>
        <taxon>indigoferoid/millettioid clade</taxon>
        <taxon>Phaseoleae</taxon>
        <taxon>Vigna</taxon>
    </lineage>
</organism>
<sequence>MSSEATHWCYACEEPIVFDGGHTLCPYCDGSFVVQLDELQRAAPSAPSSSHLLARNSNRDSVGASSPEQSWGLTFHGQVPEITFATATPSGGAPRRVDFGDSPSITPELQEFIHQLISFLVKPLVSLFLVIIKFLSSNNGRRNL</sequence>
<reference evidence="2 3" key="1">
    <citation type="submission" date="2019-04" db="EMBL/GenBank/DDBJ databases">
        <title>An improved genome assembly and genetic linkage map for asparagus bean, Vigna unguiculata ssp. sesquipedialis.</title>
        <authorList>
            <person name="Xia Q."/>
            <person name="Zhang R."/>
            <person name="Dong Y."/>
        </authorList>
    </citation>
    <scope>NUCLEOTIDE SEQUENCE [LARGE SCALE GENOMIC DNA]</scope>
    <source>
        <tissue evidence="2">Leaf</tissue>
    </source>
</reference>
<feature type="region of interest" description="Disordered" evidence="1">
    <location>
        <begin position="45"/>
        <end position="71"/>
    </location>
</feature>
<evidence type="ECO:0000256" key="1">
    <source>
        <dbReference type="SAM" id="MobiDB-lite"/>
    </source>
</evidence>
<protein>
    <submittedName>
        <fullName evidence="2">E3 ubiquitin-protein ligase</fullName>
    </submittedName>
</protein>
<feature type="compositionally biased region" description="Low complexity" evidence="1">
    <location>
        <begin position="45"/>
        <end position="54"/>
    </location>
</feature>
<dbReference type="AlphaFoldDB" id="A0A4D6MNJ1"/>
<gene>
    <name evidence="2" type="ORF">DEO72_LG7g2845</name>
</gene>
<accession>A0A4D6MNJ1</accession>
<dbReference type="Proteomes" id="UP000501690">
    <property type="component" value="Linkage Group LG7"/>
</dbReference>
<feature type="compositionally biased region" description="Polar residues" evidence="1">
    <location>
        <begin position="55"/>
        <end position="71"/>
    </location>
</feature>